<organism evidence="2 3">
    <name type="scientific">Moraxella catarrhalis</name>
    <name type="common">Branhamella catarrhalis</name>
    <dbReference type="NCBI Taxonomy" id="480"/>
    <lineage>
        <taxon>Bacteria</taxon>
        <taxon>Pseudomonadati</taxon>
        <taxon>Pseudomonadota</taxon>
        <taxon>Gammaproteobacteria</taxon>
        <taxon>Moraxellales</taxon>
        <taxon>Moraxellaceae</taxon>
        <taxon>Moraxella</taxon>
    </lineage>
</organism>
<proteinExistence type="predicted"/>
<evidence type="ECO:0000313" key="2">
    <source>
        <dbReference type="EMBL" id="OAU99625.1"/>
    </source>
</evidence>
<name>A0A7Z0UX85_MORCA</name>
<feature type="transmembrane region" description="Helical" evidence="1">
    <location>
        <begin position="37"/>
        <end position="54"/>
    </location>
</feature>
<accession>A0A7Z0UX85</accession>
<keyword evidence="1" id="KW-0472">Membrane</keyword>
<sequence>MGFYVKIVKILIDGNVMASDQPKKTPSTSPKKIRKTWLIWAVLLAVLAVLFLTFRPVADEELVEDDGEVKVYEPVVYDTATWQKAADTSSDIEELKAQLGSTATTEEALDFYGRRATRYRFSAPHEPPFYLIESENFLEVVWYYAASTDDETTKAQSIDFAKRGYRMMSMLDPNTGAHVVHQILQGIAMGSQRVGTLNLEQADCQDYRCQIILHK</sequence>
<comment type="caution">
    <text evidence="2">The sequence shown here is derived from an EMBL/GenBank/DDBJ whole genome shotgun (WGS) entry which is preliminary data.</text>
</comment>
<evidence type="ECO:0000256" key="1">
    <source>
        <dbReference type="SAM" id="Phobius"/>
    </source>
</evidence>
<evidence type="ECO:0000313" key="3">
    <source>
        <dbReference type="Proteomes" id="UP000078446"/>
    </source>
</evidence>
<dbReference type="EMBL" id="LXHE01000019">
    <property type="protein sequence ID" value="OAU99625.1"/>
    <property type="molecule type" value="Genomic_DNA"/>
</dbReference>
<protein>
    <submittedName>
        <fullName evidence="2">Uncharacterized protein</fullName>
    </submittedName>
</protein>
<dbReference type="Proteomes" id="UP000078446">
    <property type="component" value="Unassembled WGS sequence"/>
</dbReference>
<keyword evidence="1" id="KW-1133">Transmembrane helix</keyword>
<dbReference type="AlphaFoldDB" id="A0A7Z0UX85"/>
<keyword evidence="1" id="KW-0812">Transmembrane</keyword>
<gene>
    <name evidence="2" type="ORF">AO382_1863</name>
</gene>
<reference evidence="2 3" key="1">
    <citation type="journal article" date="2016" name="Genome Biol. Evol.">
        <title>Comparative Genomic Analyses of the Moraxella catarrhalis Serosensitive and Seroresistant Lineages Demonstrate Their Independent Evolution.</title>
        <authorList>
            <person name="Earl J.P."/>
            <person name="de Vries S.P."/>
            <person name="Ahmed A."/>
            <person name="Powell E."/>
            <person name="Schultz M.P."/>
            <person name="Hermans P.W."/>
            <person name="Hill D.J."/>
            <person name="Zhou Z."/>
            <person name="Constantinidou C.I."/>
            <person name="Hu F.Z."/>
            <person name="Bootsma H.J."/>
            <person name="Ehrlich G.D."/>
        </authorList>
    </citation>
    <scope>NUCLEOTIDE SEQUENCE [LARGE SCALE GENOMIC DNA]</scope>
    <source>
        <strain evidence="2 3">Z7574</strain>
    </source>
</reference>